<evidence type="ECO:0000313" key="2">
    <source>
        <dbReference type="Proteomes" id="UP000679779"/>
    </source>
</evidence>
<reference evidence="1" key="1">
    <citation type="submission" date="2021-03" db="EMBL/GenBank/DDBJ databases">
        <title>Antimicrobial resistance genes in bacteria isolated from Japanese honey, and their potential for conferring macrolide and lincosamide resistance in the American foulbrood pathogen Paenibacillus larvae.</title>
        <authorList>
            <person name="Okamoto M."/>
            <person name="Kumagai M."/>
            <person name="Kanamori H."/>
            <person name="Takamatsu D."/>
        </authorList>
    </citation>
    <scope>NUCLEOTIDE SEQUENCE</scope>
    <source>
        <strain evidence="1">J2TS6</strain>
    </source>
</reference>
<sequence length="69" mass="7600">MTTYSTLQGDTWDCIAYKLAGSEAFMIPLIHANPQHADIVIFSAGFTLNVPDLPVDAPDSLPPWRLEEP</sequence>
<dbReference type="EMBL" id="BORQ01000005">
    <property type="protein sequence ID" value="GIO33128.1"/>
    <property type="molecule type" value="Genomic_DNA"/>
</dbReference>
<keyword evidence="2" id="KW-1185">Reference proteome</keyword>
<dbReference type="AlphaFoldDB" id="A0A919XKM3"/>
<proteinExistence type="predicted"/>
<name>A0A919XKM3_9BACL</name>
<gene>
    <name evidence="1" type="ORF">J2TS6_42690</name>
</gene>
<protein>
    <submittedName>
        <fullName evidence="1">Membrane protein</fullName>
    </submittedName>
</protein>
<dbReference type="InterPro" id="IPR008861">
    <property type="entry name" value="GpX-like"/>
</dbReference>
<dbReference type="Proteomes" id="UP000679779">
    <property type="component" value="Unassembled WGS sequence"/>
</dbReference>
<evidence type="ECO:0000313" key="1">
    <source>
        <dbReference type="EMBL" id="GIO33128.1"/>
    </source>
</evidence>
<organism evidence="1 2">
    <name type="scientific">Paenibacillus albilobatus</name>
    <dbReference type="NCBI Taxonomy" id="2716884"/>
    <lineage>
        <taxon>Bacteria</taxon>
        <taxon>Bacillati</taxon>
        <taxon>Bacillota</taxon>
        <taxon>Bacilli</taxon>
        <taxon>Bacillales</taxon>
        <taxon>Paenibacillaceae</taxon>
        <taxon>Paenibacillus</taxon>
    </lineage>
</organism>
<dbReference type="Pfam" id="PF05489">
    <property type="entry name" value="Phage_tail_X"/>
    <property type="match status" value="1"/>
</dbReference>
<dbReference type="RefSeq" id="WP_212958303.1">
    <property type="nucleotide sequence ID" value="NZ_BORQ01000005.1"/>
</dbReference>
<accession>A0A919XKM3</accession>
<comment type="caution">
    <text evidence="1">The sequence shown here is derived from an EMBL/GenBank/DDBJ whole genome shotgun (WGS) entry which is preliminary data.</text>
</comment>